<feature type="domain" description="Amidase" evidence="1">
    <location>
        <begin position="7"/>
        <end position="153"/>
    </location>
</feature>
<dbReference type="Pfam" id="PF01425">
    <property type="entry name" value="Amidase"/>
    <property type="match status" value="1"/>
</dbReference>
<feature type="non-terminal residue" evidence="2">
    <location>
        <position position="1"/>
    </location>
</feature>
<gene>
    <name evidence="2" type="ORF">OXD698_LOCUS50183</name>
</gene>
<dbReference type="AlphaFoldDB" id="A0A820MLR7"/>
<dbReference type="SUPFAM" id="SSF75304">
    <property type="entry name" value="Amidase signature (AS) enzymes"/>
    <property type="match status" value="1"/>
</dbReference>
<dbReference type="EMBL" id="CAJOAZ010023656">
    <property type="protein sequence ID" value="CAF4377451.1"/>
    <property type="molecule type" value="Genomic_DNA"/>
</dbReference>
<evidence type="ECO:0000313" key="2">
    <source>
        <dbReference type="EMBL" id="CAF4377451.1"/>
    </source>
</evidence>
<organism evidence="2 3">
    <name type="scientific">Adineta steineri</name>
    <dbReference type="NCBI Taxonomy" id="433720"/>
    <lineage>
        <taxon>Eukaryota</taxon>
        <taxon>Metazoa</taxon>
        <taxon>Spiralia</taxon>
        <taxon>Gnathifera</taxon>
        <taxon>Rotifera</taxon>
        <taxon>Eurotatoria</taxon>
        <taxon>Bdelloidea</taxon>
        <taxon>Adinetida</taxon>
        <taxon>Adinetidae</taxon>
        <taxon>Adineta</taxon>
    </lineage>
</organism>
<accession>A0A820MLR7</accession>
<proteinExistence type="predicted"/>
<dbReference type="PANTHER" id="PTHR42678">
    <property type="entry name" value="AMIDASE"/>
    <property type="match status" value="1"/>
</dbReference>
<dbReference type="Proteomes" id="UP000663844">
    <property type="component" value="Unassembled WGS sequence"/>
</dbReference>
<feature type="non-terminal residue" evidence="2">
    <location>
        <position position="155"/>
    </location>
</feature>
<dbReference type="InterPro" id="IPR023631">
    <property type="entry name" value="Amidase_dom"/>
</dbReference>
<protein>
    <recommendedName>
        <fullName evidence="1">Amidase domain-containing protein</fullName>
    </recommendedName>
</protein>
<evidence type="ECO:0000259" key="1">
    <source>
        <dbReference type="Pfam" id="PF01425"/>
    </source>
</evidence>
<sequence length="155" mass="16133">ANGDPYGSSSGSAVATSAGLCAAAVGTETAGSIVSPASRANIVGLKPTVGLTSRSGVIPISHDHDTVGPLGRTVEDVALLLEVIQGVDSRDNATQQQGIIRHQNYTQFLLGIEGLRDLRLGVIREGINITDERQNRVNEAIQLMSIHGATIIDPV</sequence>
<name>A0A820MLR7_9BILA</name>
<reference evidence="2" key="1">
    <citation type="submission" date="2021-02" db="EMBL/GenBank/DDBJ databases">
        <authorList>
            <person name="Nowell W R."/>
        </authorList>
    </citation>
    <scope>NUCLEOTIDE SEQUENCE</scope>
</reference>
<evidence type="ECO:0000313" key="3">
    <source>
        <dbReference type="Proteomes" id="UP000663844"/>
    </source>
</evidence>
<comment type="caution">
    <text evidence="2">The sequence shown here is derived from an EMBL/GenBank/DDBJ whole genome shotgun (WGS) entry which is preliminary data.</text>
</comment>
<dbReference type="Gene3D" id="3.90.1300.10">
    <property type="entry name" value="Amidase signature (AS) domain"/>
    <property type="match status" value="1"/>
</dbReference>
<dbReference type="PANTHER" id="PTHR42678:SF34">
    <property type="entry name" value="OS04G0183300 PROTEIN"/>
    <property type="match status" value="1"/>
</dbReference>
<dbReference type="InterPro" id="IPR036928">
    <property type="entry name" value="AS_sf"/>
</dbReference>